<feature type="transmembrane region" description="Helical" evidence="1">
    <location>
        <begin position="41"/>
        <end position="59"/>
    </location>
</feature>
<proteinExistence type="predicted"/>
<organism evidence="2">
    <name type="scientific">Anopheles braziliensis</name>
    <dbReference type="NCBI Taxonomy" id="58242"/>
    <lineage>
        <taxon>Eukaryota</taxon>
        <taxon>Metazoa</taxon>
        <taxon>Ecdysozoa</taxon>
        <taxon>Arthropoda</taxon>
        <taxon>Hexapoda</taxon>
        <taxon>Insecta</taxon>
        <taxon>Pterygota</taxon>
        <taxon>Neoptera</taxon>
        <taxon>Endopterygota</taxon>
        <taxon>Diptera</taxon>
        <taxon>Nematocera</taxon>
        <taxon>Culicoidea</taxon>
        <taxon>Culicidae</taxon>
        <taxon>Anophelinae</taxon>
        <taxon>Anopheles</taxon>
    </lineage>
</organism>
<accession>A0A2M3ZTB7</accession>
<evidence type="ECO:0000313" key="2">
    <source>
        <dbReference type="EMBL" id="MBW31769.1"/>
    </source>
</evidence>
<keyword evidence="1" id="KW-0472">Membrane</keyword>
<sequence length="109" mass="12294">MWRVYFVALAPVCGVVGRECFFCVVTSPLTATPLPTHPRVWLSLFLVLHCVVFLIFPNSREEKSAVKLRLALPPLHHLSWGAPLAVFCALKPRHHRHQCQHSGDHSPLP</sequence>
<name>A0A2M3ZTB7_9DIPT</name>
<evidence type="ECO:0000256" key="1">
    <source>
        <dbReference type="SAM" id="Phobius"/>
    </source>
</evidence>
<reference evidence="2" key="1">
    <citation type="submission" date="2018-01" db="EMBL/GenBank/DDBJ databases">
        <title>An insight into the sialome of Amazonian anophelines.</title>
        <authorList>
            <person name="Ribeiro J.M."/>
            <person name="Scarpassa V."/>
            <person name="Calvo E."/>
        </authorList>
    </citation>
    <scope>NUCLEOTIDE SEQUENCE</scope>
    <source>
        <tissue evidence="2">Salivary glands</tissue>
    </source>
</reference>
<dbReference type="EMBL" id="GGFM01011018">
    <property type="protein sequence ID" value="MBW31769.1"/>
    <property type="molecule type" value="Transcribed_RNA"/>
</dbReference>
<protein>
    <submittedName>
        <fullName evidence="2">Putative secreted peptide</fullName>
    </submittedName>
</protein>
<dbReference type="AlphaFoldDB" id="A0A2M3ZTB7"/>
<keyword evidence="1" id="KW-1133">Transmembrane helix</keyword>
<keyword evidence="1" id="KW-0812">Transmembrane</keyword>